<dbReference type="AlphaFoldDB" id="A0A3N6PSC4"/>
<reference evidence="1 2" key="1">
    <citation type="submission" date="2018-10" db="EMBL/GenBank/DDBJ databases">
        <title>Natrarchaeobius chitinivorans gen. nov., sp. nov., and Natrarchaeobius haloalkaliphilus sp. nov., alkaliphilic, chitin-utilizing haloarchaea from hypersaline alkaline lakes.</title>
        <authorList>
            <person name="Sorokin D.Y."/>
            <person name="Elcheninov A.G."/>
            <person name="Kostrikina N.A."/>
            <person name="Bale N.J."/>
            <person name="Sinninghe Damste J.S."/>
            <person name="Khijniak T.V."/>
            <person name="Kublanov I.V."/>
            <person name="Toshchakov S.V."/>
        </authorList>
    </citation>
    <scope>NUCLEOTIDE SEQUENCE [LARGE SCALE GENOMIC DNA]</scope>
    <source>
        <strain evidence="1 2">AArcht7</strain>
    </source>
</reference>
<gene>
    <name evidence="1" type="ORF">EA472_03635</name>
</gene>
<sequence>MEATDEPFDLFSIGVVGTRRRYAAGRRRQSVAVVEKEPLGCTRPNRVCIPSKNTPFEATAITARTTVTGVNTIPDHDRRRE</sequence>
<evidence type="ECO:0000313" key="1">
    <source>
        <dbReference type="EMBL" id="RQH02406.1"/>
    </source>
</evidence>
<protein>
    <submittedName>
        <fullName evidence="1">Uncharacterized protein</fullName>
    </submittedName>
</protein>
<dbReference type="EMBL" id="REFZ01000002">
    <property type="protein sequence ID" value="RQH02406.1"/>
    <property type="molecule type" value="Genomic_DNA"/>
</dbReference>
<organism evidence="1 2">
    <name type="scientific">Natrarchaeobius chitinivorans</name>
    <dbReference type="NCBI Taxonomy" id="1679083"/>
    <lineage>
        <taxon>Archaea</taxon>
        <taxon>Methanobacteriati</taxon>
        <taxon>Methanobacteriota</taxon>
        <taxon>Stenosarchaea group</taxon>
        <taxon>Halobacteria</taxon>
        <taxon>Halobacteriales</taxon>
        <taxon>Natrialbaceae</taxon>
        <taxon>Natrarchaeobius</taxon>
    </lineage>
</organism>
<keyword evidence="2" id="KW-1185">Reference proteome</keyword>
<name>A0A3N6PSC4_NATCH</name>
<dbReference type="Proteomes" id="UP000281431">
    <property type="component" value="Unassembled WGS sequence"/>
</dbReference>
<comment type="caution">
    <text evidence="1">The sequence shown here is derived from an EMBL/GenBank/DDBJ whole genome shotgun (WGS) entry which is preliminary data.</text>
</comment>
<proteinExistence type="predicted"/>
<evidence type="ECO:0000313" key="2">
    <source>
        <dbReference type="Proteomes" id="UP000281431"/>
    </source>
</evidence>
<accession>A0A3N6PSC4</accession>